<dbReference type="EMBL" id="LMWP01000046">
    <property type="protein sequence ID" value="KUN18012.1"/>
    <property type="molecule type" value="Genomic_DNA"/>
</dbReference>
<dbReference type="RefSeq" id="WP_059266036.1">
    <property type="nucleotide sequence ID" value="NZ_KQ948368.1"/>
</dbReference>
<reference evidence="1 2" key="1">
    <citation type="submission" date="2015-10" db="EMBL/GenBank/DDBJ databases">
        <title>Draft genome sequence of Streptomyces corchorusii DSM 40340, type strain for the species Streptomyces corchorusii.</title>
        <authorList>
            <person name="Ruckert C."/>
            <person name="Winkler A."/>
            <person name="Kalinowski J."/>
            <person name="Kampfer P."/>
            <person name="Glaeser S."/>
        </authorList>
    </citation>
    <scope>NUCLEOTIDE SEQUENCE [LARGE SCALE GENOMIC DNA]</scope>
    <source>
        <strain evidence="1 2">DSM 40340</strain>
    </source>
</reference>
<evidence type="ECO:0000313" key="2">
    <source>
        <dbReference type="Proteomes" id="UP000053398"/>
    </source>
</evidence>
<dbReference type="AlphaFoldDB" id="A0A124HJZ2"/>
<proteinExistence type="predicted"/>
<name>A0A124HJZ2_STRCK</name>
<dbReference type="Proteomes" id="UP000053398">
    <property type="component" value="Unassembled WGS sequence"/>
</dbReference>
<evidence type="ECO:0000313" key="1">
    <source>
        <dbReference type="EMBL" id="KUN18012.1"/>
    </source>
</evidence>
<sequence>MIHDLNGLARAGRVLNEALALLESDCKGLEQQYGPAPSGDGTAGSPMQTLYGTVALASNTRGHLKWVALAAGYTSLGLHERADHAMEMACLKPVEVPSATNRMARPLGEATVRALELLRDLDDCFDWDIKLAIDAALAAPQATFPPPRD</sequence>
<gene>
    <name evidence="1" type="ORF">AQJ11_35695</name>
</gene>
<organism evidence="1 2">
    <name type="scientific">Streptomyces corchorusii</name>
    <name type="common">Streptomyces chibaensis</name>
    <dbReference type="NCBI Taxonomy" id="1903"/>
    <lineage>
        <taxon>Bacteria</taxon>
        <taxon>Bacillati</taxon>
        <taxon>Actinomycetota</taxon>
        <taxon>Actinomycetes</taxon>
        <taxon>Kitasatosporales</taxon>
        <taxon>Streptomycetaceae</taxon>
        <taxon>Streptomyces</taxon>
    </lineage>
</organism>
<comment type="caution">
    <text evidence="1">The sequence shown here is derived from an EMBL/GenBank/DDBJ whole genome shotgun (WGS) entry which is preliminary data.</text>
</comment>
<accession>A0A124HJZ2</accession>
<protein>
    <submittedName>
        <fullName evidence="1">Uncharacterized protein</fullName>
    </submittedName>
</protein>
<keyword evidence="2" id="KW-1185">Reference proteome</keyword>